<reference evidence="1 2" key="1">
    <citation type="submission" date="2019-07" db="EMBL/GenBank/DDBJ databases">
        <title>Whole genome shotgun sequence of Chitinophaga cymbidii NBRC 109752.</title>
        <authorList>
            <person name="Hosoyama A."/>
            <person name="Uohara A."/>
            <person name="Ohji S."/>
            <person name="Ichikawa N."/>
        </authorList>
    </citation>
    <scope>NUCLEOTIDE SEQUENCE [LARGE SCALE GENOMIC DNA]</scope>
    <source>
        <strain evidence="1 2">NBRC 109752</strain>
    </source>
</reference>
<evidence type="ECO:0000313" key="2">
    <source>
        <dbReference type="Proteomes" id="UP000321436"/>
    </source>
</evidence>
<dbReference type="Proteomes" id="UP000321436">
    <property type="component" value="Unassembled WGS sequence"/>
</dbReference>
<organism evidence="1 2">
    <name type="scientific">Chitinophaga cymbidii</name>
    <dbReference type="NCBI Taxonomy" id="1096750"/>
    <lineage>
        <taxon>Bacteria</taxon>
        <taxon>Pseudomonadati</taxon>
        <taxon>Bacteroidota</taxon>
        <taxon>Chitinophagia</taxon>
        <taxon>Chitinophagales</taxon>
        <taxon>Chitinophagaceae</taxon>
        <taxon>Chitinophaga</taxon>
    </lineage>
</organism>
<proteinExistence type="predicted"/>
<name>A0A512RQB1_9BACT</name>
<dbReference type="OrthoDB" id="667727at2"/>
<keyword evidence="2" id="KW-1185">Reference proteome</keyword>
<sequence>MAEYKFKEDLVLQQHHLSSLLHISVHVVPVNDEIRIAGHSVITCLTFEIEDVIFDDHLIGKIADLKGKQLKVKVDATKYKIVTGAQDSSKTPVTATLTLKAGDAELAVYLLDDSANPTARSRFTFQINLV</sequence>
<dbReference type="RefSeq" id="WP_146865898.1">
    <property type="nucleotide sequence ID" value="NZ_BKAU01000005.1"/>
</dbReference>
<dbReference type="EMBL" id="BKAU01000005">
    <property type="protein sequence ID" value="GEP97884.1"/>
    <property type="molecule type" value="Genomic_DNA"/>
</dbReference>
<gene>
    <name evidence="1" type="ORF">CCY01nite_41440</name>
</gene>
<dbReference type="AlphaFoldDB" id="A0A512RQB1"/>
<protein>
    <submittedName>
        <fullName evidence="1">Uncharacterized protein</fullName>
    </submittedName>
</protein>
<accession>A0A512RQB1</accession>
<comment type="caution">
    <text evidence="1">The sequence shown here is derived from an EMBL/GenBank/DDBJ whole genome shotgun (WGS) entry which is preliminary data.</text>
</comment>
<evidence type="ECO:0000313" key="1">
    <source>
        <dbReference type="EMBL" id="GEP97884.1"/>
    </source>
</evidence>